<reference evidence="2" key="1">
    <citation type="submission" date="2020-11" db="EMBL/GenBank/DDBJ databases">
        <authorList>
            <person name="Whitehead M."/>
        </authorList>
    </citation>
    <scope>NUCLEOTIDE SEQUENCE</scope>
    <source>
        <strain evidence="2">EGII</strain>
    </source>
</reference>
<dbReference type="EMBL" id="CAJHJT010000034">
    <property type="protein sequence ID" value="CAD7003459.1"/>
    <property type="molecule type" value="Genomic_DNA"/>
</dbReference>
<feature type="region of interest" description="Disordered" evidence="1">
    <location>
        <begin position="492"/>
        <end position="514"/>
    </location>
</feature>
<feature type="compositionally biased region" description="Polar residues" evidence="1">
    <location>
        <begin position="144"/>
        <end position="169"/>
    </location>
</feature>
<keyword evidence="3" id="KW-1185">Reference proteome</keyword>
<evidence type="ECO:0000256" key="1">
    <source>
        <dbReference type="SAM" id="MobiDB-lite"/>
    </source>
</evidence>
<accession>A0A811UW89</accession>
<feature type="region of interest" description="Disordered" evidence="1">
    <location>
        <begin position="137"/>
        <end position="207"/>
    </location>
</feature>
<dbReference type="Proteomes" id="UP000606786">
    <property type="component" value="Unassembled WGS sequence"/>
</dbReference>
<feature type="compositionally biased region" description="Low complexity" evidence="1">
    <location>
        <begin position="173"/>
        <end position="198"/>
    </location>
</feature>
<sequence length="883" mass="99264">MYFSTGIQQQQTLNKEFPQSQGSNMNYPVNEAPNLHQQSYSSNYAPFDSSIQLNAAMHPVRHQHYPSEPQQYQGQHQHLYYDNTYNVPFIGDRMAGRGQVSSFYGNRARYFPYQHSIPPHSIRGMYTPAGQQLIPSSVLHYPPRSSSYEQNNLPLPFPKQSSMLQTQCSLPPHSQLQLRPHLRQQQQQTQSQSHRSTPFGGNEQQDYKNIDAPEGELVKAMQTPSNLLMHLNGGDSRTSSRTSPVQIVSTPISLNQTRPLSADFDELSADHHERIRQVTPSPQQTPIVKFSPTHSTSSELPTMREGAQFSTRVASNGTASLASISNTSTISSPLVTANSDCLTTTPPLISATGTDSGISVSSCCTRIRSDSTHSTPAYNGEYPLSVGSSSGLSYHCSDIKELEEFSRENEESTSSRGFNENIIFKLKQEDTGDENNEERLIHGARFKENSYNMNEEENNKINSEYKTDPYESEALDCDSRVNATTTNTSLMPKIITPTNTSHGESKRSPEAKDSKNVVKELFLEENATKISNIEAEPKEHIKPNMCNEQKEANIQTGVFTRFDNTEIQQQELPSPPPAPPQNSPVGYFPSTSSNMNTFGYATAISSQLKPPSKGAAAAAAAAVVAAAAAAAAASIRTNKNRIMEFDSMTSKKTKRKINFLTGKWQKDNEEGETNESNRKNKDLTPLPGFQQAFGSTEIGRFFEKFLFSPPDFHNPNDGHETFDVGDQQQQPLQNQLPIKQENQQLGLNRIHPQIQQQQQQYTQHELFYRKYAEDNVYQTQRLHSRYPHPHLHYRHPYYRDQPYPYQNTAANNYRDMYIFGRPSHSLHDLPFEYGTSYPSSCTPSSPYEMPLNVRSAYGSSYDRIGYSYGIKNSNYGGIRCNGY</sequence>
<protein>
    <submittedName>
        <fullName evidence="2">(Mediterranean fruit fly) hypothetical protein</fullName>
    </submittedName>
</protein>
<feature type="compositionally biased region" description="Basic and acidic residues" evidence="1">
    <location>
        <begin position="503"/>
        <end position="514"/>
    </location>
</feature>
<gene>
    <name evidence="2" type="ORF">CCAP1982_LOCUS11912</name>
</gene>
<organism evidence="2 3">
    <name type="scientific">Ceratitis capitata</name>
    <name type="common">Mediterranean fruit fly</name>
    <name type="synonym">Tephritis capitata</name>
    <dbReference type="NCBI Taxonomy" id="7213"/>
    <lineage>
        <taxon>Eukaryota</taxon>
        <taxon>Metazoa</taxon>
        <taxon>Ecdysozoa</taxon>
        <taxon>Arthropoda</taxon>
        <taxon>Hexapoda</taxon>
        <taxon>Insecta</taxon>
        <taxon>Pterygota</taxon>
        <taxon>Neoptera</taxon>
        <taxon>Endopterygota</taxon>
        <taxon>Diptera</taxon>
        <taxon>Brachycera</taxon>
        <taxon>Muscomorpha</taxon>
        <taxon>Tephritoidea</taxon>
        <taxon>Tephritidae</taxon>
        <taxon>Ceratitis</taxon>
        <taxon>Ceratitis</taxon>
    </lineage>
</organism>
<evidence type="ECO:0000313" key="3">
    <source>
        <dbReference type="Proteomes" id="UP000606786"/>
    </source>
</evidence>
<feature type="compositionally biased region" description="Polar residues" evidence="1">
    <location>
        <begin position="492"/>
        <end position="502"/>
    </location>
</feature>
<feature type="region of interest" description="Disordered" evidence="1">
    <location>
        <begin position="662"/>
        <end position="686"/>
    </location>
</feature>
<name>A0A811UW89_CERCA</name>
<dbReference type="OrthoDB" id="6247875at2759"/>
<proteinExistence type="predicted"/>
<evidence type="ECO:0000313" key="2">
    <source>
        <dbReference type="EMBL" id="CAD7003459.1"/>
    </source>
</evidence>
<comment type="caution">
    <text evidence="2">The sequence shown here is derived from an EMBL/GenBank/DDBJ whole genome shotgun (WGS) entry which is preliminary data.</text>
</comment>
<dbReference type="AlphaFoldDB" id="A0A811UW89"/>